<dbReference type="PANTHER" id="PTHR36435">
    <property type="entry name" value="SLR1288 PROTEIN"/>
    <property type="match status" value="1"/>
</dbReference>
<protein>
    <submittedName>
        <fullName evidence="3">CPBP family intramembrane metalloprotease</fullName>
    </submittedName>
</protein>
<sequence>MGRVIKLVIYYFLYNLVFMGVVFGVYGFVNHTSDMPQSGPVYFNLSMWVQLFATLALGIHLLAWKYVTRKDLSFDFPNTAKVLLASVVLSVGMGLWTNYLTELTELPNVMEDLFNKMMYNPLGVISIVVMAPIVEELLFRGGMQGHLLRKWKNPAWAILVSALIFGIVHGNPVQMFFASILGLVLGWVYYRTGSLLPCILMHFINNGTSVLLFHLSGGKDETMTEALGTAGAICLALVGVVLTVWSIWYIKTRLIPNQIAWKETPAPAEEVIASENKEQA</sequence>
<dbReference type="Proteomes" id="UP000620874">
    <property type="component" value="Unassembled WGS sequence"/>
</dbReference>
<feature type="transmembrane region" description="Helical" evidence="1">
    <location>
        <begin position="7"/>
        <end position="29"/>
    </location>
</feature>
<evidence type="ECO:0000313" key="3">
    <source>
        <dbReference type="EMBL" id="MBD8039487.1"/>
    </source>
</evidence>
<feature type="transmembrane region" description="Helical" evidence="1">
    <location>
        <begin position="119"/>
        <end position="139"/>
    </location>
</feature>
<feature type="transmembrane region" description="Helical" evidence="1">
    <location>
        <begin position="195"/>
        <end position="215"/>
    </location>
</feature>
<dbReference type="PANTHER" id="PTHR36435:SF1">
    <property type="entry name" value="CAAX AMINO TERMINAL PROTEASE FAMILY PROTEIN"/>
    <property type="match status" value="1"/>
</dbReference>
<feature type="transmembrane region" description="Helical" evidence="1">
    <location>
        <begin position="41"/>
        <end position="62"/>
    </location>
</feature>
<feature type="transmembrane region" description="Helical" evidence="1">
    <location>
        <begin position="227"/>
        <end position="250"/>
    </location>
</feature>
<name>A0ABR8Y5K3_9BACT</name>
<dbReference type="InterPro" id="IPR003675">
    <property type="entry name" value="Rce1/LyrA-like_dom"/>
</dbReference>
<comment type="caution">
    <text evidence="3">The sequence shown here is derived from an EMBL/GenBank/DDBJ whole genome shotgun (WGS) entry which is preliminary data.</text>
</comment>
<gene>
    <name evidence="3" type="ORF">H9625_03315</name>
</gene>
<keyword evidence="1" id="KW-0812">Transmembrane</keyword>
<feature type="transmembrane region" description="Helical" evidence="1">
    <location>
        <begin position="151"/>
        <end position="168"/>
    </location>
</feature>
<dbReference type="EMBL" id="JACSPP010000006">
    <property type="protein sequence ID" value="MBD8039487.1"/>
    <property type="molecule type" value="Genomic_DNA"/>
</dbReference>
<keyword evidence="4" id="KW-1185">Reference proteome</keyword>
<organism evidence="3 4">
    <name type="scientific">Phocaeicola intestinalis</name>
    <dbReference type="NCBI Taxonomy" id="2762212"/>
    <lineage>
        <taxon>Bacteria</taxon>
        <taxon>Pseudomonadati</taxon>
        <taxon>Bacteroidota</taxon>
        <taxon>Bacteroidia</taxon>
        <taxon>Bacteroidales</taxon>
        <taxon>Bacteroidaceae</taxon>
        <taxon>Phocaeicola</taxon>
    </lineage>
</organism>
<keyword evidence="3" id="KW-0482">Metalloprotease</keyword>
<dbReference type="InterPro" id="IPR052710">
    <property type="entry name" value="CAAX_protease"/>
</dbReference>
<keyword evidence="3" id="KW-0378">Hydrolase</keyword>
<dbReference type="RefSeq" id="WP_191762998.1">
    <property type="nucleotide sequence ID" value="NZ_JACSPP010000006.1"/>
</dbReference>
<feature type="transmembrane region" description="Helical" evidence="1">
    <location>
        <begin position="82"/>
        <end position="99"/>
    </location>
</feature>
<dbReference type="GO" id="GO:0008237">
    <property type="term" value="F:metallopeptidase activity"/>
    <property type="evidence" value="ECO:0007669"/>
    <property type="project" value="UniProtKB-KW"/>
</dbReference>
<dbReference type="Pfam" id="PF02517">
    <property type="entry name" value="Rce1-like"/>
    <property type="match status" value="1"/>
</dbReference>
<evidence type="ECO:0000259" key="2">
    <source>
        <dbReference type="Pfam" id="PF02517"/>
    </source>
</evidence>
<keyword evidence="1" id="KW-0472">Membrane</keyword>
<proteinExistence type="predicted"/>
<keyword evidence="1" id="KW-1133">Transmembrane helix</keyword>
<reference evidence="3 4" key="1">
    <citation type="submission" date="2020-08" db="EMBL/GenBank/DDBJ databases">
        <title>A Genomic Blueprint of the Chicken Gut Microbiome.</title>
        <authorList>
            <person name="Gilroy R."/>
            <person name="Ravi A."/>
            <person name="Getino M."/>
            <person name="Pursley I."/>
            <person name="Horton D.L."/>
            <person name="Alikhan N.-F."/>
            <person name="Baker D."/>
            <person name="Gharbi K."/>
            <person name="Hall N."/>
            <person name="Watson M."/>
            <person name="Adriaenssens E.M."/>
            <person name="Foster-Nyarko E."/>
            <person name="Jarju S."/>
            <person name="Secka A."/>
            <person name="Antonio M."/>
            <person name="Oren A."/>
            <person name="Chaudhuri R."/>
            <person name="La Ragione R.M."/>
            <person name="Hildebrand F."/>
            <person name="Pallen M.J."/>
        </authorList>
    </citation>
    <scope>NUCLEOTIDE SEQUENCE [LARGE SCALE GENOMIC DNA]</scope>
    <source>
        <strain evidence="3 4">Sa1CVN1</strain>
    </source>
</reference>
<evidence type="ECO:0000313" key="4">
    <source>
        <dbReference type="Proteomes" id="UP000620874"/>
    </source>
</evidence>
<feature type="domain" description="CAAX prenyl protease 2/Lysostaphin resistance protein A-like" evidence="2">
    <location>
        <begin position="122"/>
        <end position="207"/>
    </location>
</feature>
<keyword evidence="3" id="KW-0645">Protease</keyword>
<accession>A0ABR8Y5K3</accession>
<evidence type="ECO:0000256" key="1">
    <source>
        <dbReference type="SAM" id="Phobius"/>
    </source>
</evidence>